<dbReference type="InterPro" id="IPR000873">
    <property type="entry name" value="AMP-dep_synth/lig_dom"/>
</dbReference>
<name>A0ABV7ELT5_9GAMM</name>
<evidence type="ECO:0000259" key="2">
    <source>
        <dbReference type="Pfam" id="PF00501"/>
    </source>
</evidence>
<comment type="caution">
    <text evidence="4">The sequence shown here is derived from an EMBL/GenBank/DDBJ whole genome shotgun (WGS) entry which is preliminary data.</text>
</comment>
<dbReference type="PANTHER" id="PTHR43201">
    <property type="entry name" value="ACYL-COA SYNTHETASE"/>
    <property type="match status" value="1"/>
</dbReference>
<dbReference type="SUPFAM" id="SSF56801">
    <property type="entry name" value="Acetyl-CoA synthetase-like"/>
    <property type="match status" value="1"/>
</dbReference>
<organism evidence="4 5">
    <name type="scientific">Salinisphaera aquimarina</name>
    <dbReference type="NCBI Taxonomy" id="2094031"/>
    <lineage>
        <taxon>Bacteria</taxon>
        <taxon>Pseudomonadati</taxon>
        <taxon>Pseudomonadota</taxon>
        <taxon>Gammaproteobacteria</taxon>
        <taxon>Salinisphaerales</taxon>
        <taxon>Salinisphaeraceae</taxon>
        <taxon>Salinisphaera</taxon>
    </lineage>
</organism>
<dbReference type="Proteomes" id="UP001595462">
    <property type="component" value="Unassembled WGS sequence"/>
</dbReference>
<feature type="domain" description="AMP-dependent synthetase/ligase" evidence="2">
    <location>
        <begin position="15"/>
        <end position="368"/>
    </location>
</feature>
<dbReference type="RefSeq" id="WP_380687911.1">
    <property type="nucleotide sequence ID" value="NZ_JBHRSS010000003.1"/>
</dbReference>
<evidence type="ECO:0000259" key="3">
    <source>
        <dbReference type="Pfam" id="PF13193"/>
    </source>
</evidence>
<evidence type="ECO:0000256" key="1">
    <source>
        <dbReference type="ARBA" id="ARBA00006432"/>
    </source>
</evidence>
<evidence type="ECO:0000313" key="5">
    <source>
        <dbReference type="Proteomes" id="UP001595462"/>
    </source>
</evidence>
<dbReference type="Gene3D" id="3.30.300.30">
    <property type="match status" value="1"/>
</dbReference>
<accession>A0ABV7ELT5</accession>
<dbReference type="Pfam" id="PF13193">
    <property type="entry name" value="AMP-binding_C"/>
    <property type="match status" value="1"/>
</dbReference>
<protein>
    <submittedName>
        <fullName evidence="4">AMP-binding protein</fullName>
    </submittedName>
</protein>
<reference evidence="5" key="1">
    <citation type="journal article" date="2019" name="Int. J. Syst. Evol. Microbiol.">
        <title>The Global Catalogue of Microorganisms (GCM) 10K type strain sequencing project: providing services to taxonomists for standard genome sequencing and annotation.</title>
        <authorList>
            <consortium name="The Broad Institute Genomics Platform"/>
            <consortium name="The Broad Institute Genome Sequencing Center for Infectious Disease"/>
            <person name="Wu L."/>
            <person name="Ma J."/>
        </authorList>
    </citation>
    <scope>NUCLEOTIDE SEQUENCE [LARGE SCALE GENOMIC DNA]</scope>
    <source>
        <strain evidence="5">KCTC 52640</strain>
    </source>
</reference>
<dbReference type="InterPro" id="IPR045851">
    <property type="entry name" value="AMP-bd_C_sf"/>
</dbReference>
<dbReference type="PROSITE" id="PS00455">
    <property type="entry name" value="AMP_BINDING"/>
    <property type="match status" value="1"/>
</dbReference>
<dbReference type="InterPro" id="IPR042099">
    <property type="entry name" value="ANL_N_sf"/>
</dbReference>
<dbReference type="Pfam" id="PF00501">
    <property type="entry name" value="AMP-binding"/>
    <property type="match status" value="1"/>
</dbReference>
<dbReference type="PANTHER" id="PTHR43201:SF8">
    <property type="entry name" value="ACYL-COA SYNTHETASE FAMILY MEMBER 3"/>
    <property type="match status" value="1"/>
</dbReference>
<keyword evidence="5" id="KW-1185">Reference proteome</keyword>
<evidence type="ECO:0000313" key="4">
    <source>
        <dbReference type="EMBL" id="MFC3103668.1"/>
    </source>
</evidence>
<dbReference type="EMBL" id="JBHRSS010000003">
    <property type="protein sequence ID" value="MFC3103668.1"/>
    <property type="molecule type" value="Genomic_DNA"/>
</dbReference>
<gene>
    <name evidence="4" type="ORF">ACFOSU_07170</name>
</gene>
<comment type="similarity">
    <text evidence="1">Belongs to the ATP-dependent AMP-binding enzyme family.</text>
</comment>
<dbReference type="InterPro" id="IPR020845">
    <property type="entry name" value="AMP-binding_CS"/>
</dbReference>
<sequence length="514" mass="55177">MTNLKQFPTLSQALAHHAATRPDAPALSFHPANDEAGSDWMTFGEANAQVSAIAAALRQHGVASGDRVAVRLGKSAVGLLLFLGVLRAGAIYVPVNPKFTSRETGILLEDATPSLLIDNKSAELDDAVREKVRVLGFRNGESDDLMNSGRATGAVAEEPGSNDYAAMLFTSGTTGRPKGAPLTHGNLMSNIGALGAVWGISPGDRVLHVLPVFHAHGLFIAAALPLAHGASVIVTENFDAAQTIRLLPEATVFMAVPAIYTRLVQREDFNQAACRHLRLATSGSAPLSPELFQTLRDRMGIYVVERYGLTETSILTTNPIDGSARVGSVGKPLPTVELRIADETGAALPPGEVGQLHARTPSTIRGYWNRPELGDEWSEDGFFDTGDMGRIDEDGFVWLVGRKKELIISGGYNVYPREVENVLETVPGVDEAAVLGVPHPDFGEGVVAAIKCDPAHPVSREEIDKLTARDLTSYKRPKAVVFLEEFPRNAMGKVMKNELRQIYATIFSDNDASS</sequence>
<dbReference type="Gene3D" id="3.40.50.12780">
    <property type="entry name" value="N-terminal domain of ligase-like"/>
    <property type="match status" value="1"/>
</dbReference>
<feature type="domain" description="AMP-binding enzyme C-terminal" evidence="3">
    <location>
        <begin position="418"/>
        <end position="493"/>
    </location>
</feature>
<proteinExistence type="inferred from homology"/>
<dbReference type="InterPro" id="IPR025110">
    <property type="entry name" value="AMP-bd_C"/>
</dbReference>